<gene>
    <name evidence="1" type="ORF">MSZNOR_2500</name>
</gene>
<dbReference type="EMBL" id="OX458333">
    <property type="protein sequence ID" value="CAI8850574.1"/>
    <property type="molecule type" value="Genomic_DNA"/>
</dbReference>
<reference evidence="1 2" key="1">
    <citation type="submission" date="2023-03" db="EMBL/GenBank/DDBJ databases">
        <authorList>
            <person name="Pearce D."/>
        </authorList>
    </citation>
    <scope>NUCLEOTIDE SEQUENCE [LARGE SCALE GENOMIC DNA]</scope>
    <source>
        <strain evidence="1">Msz</strain>
    </source>
</reference>
<proteinExistence type="predicted"/>
<evidence type="ECO:0000313" key="1">
    <source>
        <dbReference type="EMBL" id="CAI8850574.1"/>
    </source>
</evidence>
<sequence length="76" mass="8154">MHHRGGGVSYPFGGGRQYFRADAKPNFGGALIPLSRLHSRSGNATVRVLLAVLGDVHRFEHSRSVAAFIARAAHCA</sequence>
<dbReference type="Proteomes" id="UP001162030">
    <property type="component" value="Chromosome"/>
</dbReference>
<protein>
    <submittedName>
        <fullName evidence="1">Uncharacterized protein</fullName>
    </submittedName>
</protein>
<name>A0ABM9I305_9GAMM</name>
<accession>A0ABM9I305</accession>
<organism evidence="1 2">
    <name type="scientific">Methylocaldum szegediense</name>
    <dbReference type="NCBI Taxonomy" id="73780"/>
    <lineage>
        <taxon>Bacteria</taxon>
        <taxon>Pseudomonadati</taxon>
        <taxon>Pseudomonadota</taxon>
        <taxon>Gammaproteobacteria</taxon>
        <taxon>Methylococcales</taxon>
        <taxon>Methylococcaceae</taxon>
        <taxon>Methylocaldum</taxon>
    </lineage>
</organism>
<evidence type="ECO:0000313" key="2">
    <source>
        <dbReference type="Proteomes" id="UP001162030"/>
    </source>
</evidence>
<keyword evidence="2" id="KW-1185">Reference proteome</keyword>